<dbReference type="InterPro" id="IPR006549">
    <property type="entry name" value="HAD-SF_hydro_IIIA"/>
</dbReference>
<accession>A0ABY4CFV2</accession>
<dbReference type="CDD" id="cd16416">
    <property type="entry name" value="HAD_BsYqeG-like"/>
    <property type="match status" value="1"/>
</dbReference>
<dbReference type="RefSeq" id="WP_347435574.1">
    <property type="nucleotide sequence ID" value="NZ_CP089291.1"/>
</dbReference>
<organism evidence="1 2">
    <name type="scientific">Fodinisporobacter ferrooxydans</name>
    <dbReference type="NCBI Taxonomy" id="2901836"/>
    <lineage>
        <taxon>Bacteria</taxon>
        <taxon>Bacillati</taxon>
        <taxon>Bacillota</taxon>
        <taxon>Bacilli</taxon>
        <taxon>Bacillales</taxon>
        <taxon>Alicyclobacillaceae</taxon>
        <taxon>Fodinisporobacter</taxon>
    </lineage>
</organism>
<evidence type="ECO:0000313" key="2">
    <source>
        <dbReference type="Proteomes" id="UP000830167"/>
    </source>
</evidence>
<dbReference type="Pfam" id="PF13242">
    <property type="entry name" value="Hydrolase_like"/>
    <property type="match status" value="1"/>
</dbReference>
<dbReference type="InterPro" id="IPR010021">
    <property type="entry name" value="PGPP1/Gep4"/>
</dbReference>
<gene>
    <name evidence="1" type="ORF">LSG31_13200</name>
</gene>
<dbReference type="EMBL" id="CP089291">
    <property type="protein sequence ID" value="UOF88894.1"/>
    <property type="molecule type" value="Genomic_DNA"/>
</dbReference>
<dbReference type="Proteomes" id="UP000830167">
    <property type="component" value="Chromosome"/>
</dbReference>
<dbReference type="NCBIfam" id="TIGR01509">
    <property type="entry name" value="HAD-SF-IA-v3"/>
    <property type="match status" value="1"/>
</dbReference>
<proteinExistence type="predicted"/>
<dbReference type="Gene3D" id="3.40.50.1000">
    <property type="entry name" value="HAD superfamily/HAD-like"/>
    <property type="match status" value="1"/>
</dbReference>
<dbReference type="NCBIfam" id="TIGR01662">
    <property type="entry name" value="HAD-SF-IIIA"/>
    <property type="match status" value="1"/>
</dbReference>
<dbReference type="InterPro" id="IPR006439">
    <property type="entry name" value="HAD-SF_hydro_IA"/>
</dbReference>
<dbReference type="NCBIfam" id="TIGR01549">
    <property type="entry name" value="HAD-SF-IA-v1"/>
    <property type="match status" value="1"/>
</dbReference>
<dbReference type="InterPro" id="IPR023214">
    <property type="entry name" value="HAD_sf"/>
</dbReference>
<name>A0ABY4CFV2_9BACL</name>
<sequence>MLRQFVPDLFVKSIFDIDLQALQARGIKGIVTDLDNTLVEWNAPDATPKLVQWLDRVREHGFQVCIVSNNDATRVESFAKPLGLPCIADAKKPRRGAFEQALAMIGANQHDTVMIGDQIFTDIAGGNRMGMFTILVAPISQEEWIGTRFTRKVEHVVLNLLRKKGLITWQR</sequence>
<dbReference type="InterPro" id="IPR036412">
    <property type="entry name" value="HAD-like_sf"/>
</dbReference>
<dbReference type="NCBIfam" id="TIGR01668">
    <property type="entry name" value="YqeG_hyp_ppase"/>
    <property type="match status" value="1"/>
</dbReference>
<dbReference type="PANTHER" id="PTHR19288:SF25">
    <property type="entry name" value="PHOSPHATIDYLGLYCEROPHOSPHATASE GEP4, MITOCHONDRIAL"/>
    <property type="match status" value="1"/>
</dbReference>
<keyword evidence="2" id="KW-1185">Reference proteome</keyword>
<protein>
    <submittedName>
        <fullName evidence="1">YqeG family HAD IIIA-type phosphatase</fullName>
    </submittedName>
</protein>
<evidence type="ECO:0000313" key="1">
    <source>
        <dbReference type="EMBL" id="UOF88894.1"/>
    </source>
</evidence>
<reference evidence="1" key="1">
    <citation type="submission" date="2021-12" db="EMBL/GenBank/DDBJ databases">
        <title>Alicyclobacillaceae gen. nov., sp. nov., isolated from chalcocite enrichment system.</title>
        <authorList>
            <person name="Jiang Z."/>
        </authorList>
    </citation>
    <scope>NUCLEOTIDE SEQUENCE</scope>
    <source>
        <strain evidence="1">MYW30-H2</strain>
    </source>
</reference>
<dbReference type="PANTHER" id="PTHR19288">
    <property type="entry name" value="4-NITROPHENYLPHOSPHATASE-RELATED"/>
    <property type="match status" value="1"/>
</dbReference>
<dbReference type="SUPFAM" id="SSF56784">
    <property type="entry name" value="HAD-like"/>
    <property type="match status" value="1"/>
</dbReference>